<dbReference type="Proteomes" id="UP000309997">
    <property type="component" value="Unassembled WGS sequence"/>
</dbReference>
<keyword evidence="2" id="KW-1185">Reference proteome</keyword>
<name>A0ACC4BGE8_POPAL</name>
<sequence length="440" mass="49104">MAPSFDCAVSNLLCAEDNNSIFDDNDHYDATVEEFVATWHHGNHQICNQNSGGDGGWLPLQSDECLVLMVEKECQHLPNGDYLKRLRNGDLDMGARKEAVDWIAKAGSFLFSLFFHHSLMFKNGDYMGLFIFFLTGFQNMRFGYPKGDFFSPYSVYDFLSFSDWIFCVLFYYLDSSIVLLLMINTNGLVAQQVHAHFGFGPLCAYLSINYLDRFLSAYELPKGKAWMMQLLAVACLSLAAKMEETEVPLSIDLQVGESRFVFEARTIQRMELLVLSTLSWRMQAITPFSFIDYFLSKINNDQTPPPKSLILQSIHLILSTIRGIYFLEFRPSEIAAAVAIAVVGETKTVDAEQAISVLTQPVQKESVLKCLQLINDLSLFGGSVKGTSASLLSVPQSPIGVLDAACLSYSSNHTTVEPCANSSHSTPDAKRRKLDKPCEA</sequence>
<gene>
    <name evidence="1" type="ORF">D5086_022430</name>
</gene>
<protein>
    <submittedName>
        <fullName evidence="1">Uncharacterized protein</fullName>
    </submittedName>
</protein>
<proteinExistence type="predicted"/>
<reference evidence="1 2" key="1">
    <citation type="journal article" date="2024" name="Plant Biotechnol. J.">
        <title>Genome and CRISPR/Cas9 system of a widespread forest tree (Populus alba) in the world.</title>
        <authorList>
            <person name="Liu Y.J."/>
            <person name="Jiang P.F."/>
            <person name="Han X.M."/>
            <person name="Li X.Y."/>
            <person name="Wang H.M."/>
            <person name="Wang Y.J."/>
            <person name="Wang X.X."/>
            <person name="Zeng Q.Y."/>
        </authorList>
    </citation>
    <scope>NUCLEOTIDE SEQUENCE [LARGE SCALE GENOMIC DNA]</scope>
    <source>
        <strain evidence="2">cv. PAL-ZL1</strain>
    </source>
</reference>
<evidence type="ECO:0000313" key="2">
    <source>
        <dbReference type="Proteomes" id="UP000309997"/>
    </source>
</evidence>
<evidence type="ECO:0000313" key="1">
    <source>
        <dbReference type="EMBL" id="KAL3577147.1"/>
    </source>
</evidence>
<organism evidence="1 2">
    <name type="scientific">Populus alba</name>
    <name type="common">White poplar</name>
    <dbReference type="NCBI Taxonomy" id="43335"/>
    <lineage>
        <taxon>Eukaryota</taxon>
        <taxon>Viridiplantae</taxon>
        <taxon>Streptophyta</taxon>
        <taxon>Embryophyta</taxon>
        <taxon>Tracheophyta</taxon>
        <taxon>Spermatophyta</taxon>
        <taxon>Magnoliopsida</taxon>
        <taxon>eudicotyledons</taxon>
        <taxon>Gunneridae</taxon>
        <taxon>Pentapetalae</taxon>
        <taxon>rosids</taxon>
        <taxon>fabids</taxon>
        <taxon>Malpighiales</taxon>
        <taxon>Salicaceae</taxon>
        <taxon>Saliceae</taxon>
        <taxon>Populus</taxon>
    </lineage>
</organism>
<accession>A0ACC4BGE8</accession>
<dbReference type="EMBL" id="RCHU02000011">
    <property type="protein sequence ID" value="KAL3577147.1"/>
    <property type="molecule type" value="Genomic_DNA"/>
</dbReference>
<comment type="caution">
    <text evidence="1">The sequence shown here is derived from an EMBL/GenBank/DDBJ whole genome shotgun (WGS) entry which is preliminary data.</text>
</comment>